<dbReference type="EMBL" id="JAJGCB010000003">
    <property type="protein sequence ID" value="KAJ8993997.1"/>
    <property type="molecule type" value="Genomic_DNA"/>
</dbReference>
<feature type="compositionally biased region" description="Acidic residues" evidence="1">
    <location>
        <begin position="173"/>
        <end position="183"/>
    </location>
</feature>
<sequence>MSATKPVSSNDMRCIAYRIGYLSKSRIEREARKAEPRLWKLIGHASLFDNAKKYIIDHIDDDDDDDDEEAVVDEWAESDDELSTIDHIEDLLELEDDDNEPAQIQPPPHPQLQRQYRYQYYQACTKCISRPDQKPQQVVVTTVTDCASESESESKPEDQHHQCGFEDWENVSDVSTEGDEDDHDHDNTSDSDWSDSTCANEDHVYDDASPDRKLIDICALATSQFSMPKYTPQDEDMLLWAQQPRVLSQTQSDNLLVEAFA</sequence>
<feature type="region of interest" description="Disordered" evidence="1">
    <location>
        <begin position="173"/>
        <end position="198"/>
    </location>
</feature>
<accession>A0AAN6EYL9</accession>
<protein>
    <submittedName>
        <fullName evidence="2">Uncharacterized protein</fullName>
    </submittedName>
</protein>
<dbReference type="Proteomes" id="UP001161757">
    <property type="component" value="Unassembled WGS sequence"/>
</dbReference>
<gene>
    <name evidence="2" type="ORF">HRR80_002496</name>
</gene>
<organism evidence="2 3">
    <name type="scientific">Exophiala dermatitidis</name>
    <name type="common">Black yeast-like fungus</name>
    <name type="synonym">Wangiella dermatitidis</name>
    <dbReference type="NCBI Taxonomy" id="5970"/>
    <lineage>
        <taxon>Eukaryota</taxon>
        <taxon>Fungi</taxon>
        <taxon>Dikarya</taxon>
        <taxon>Ascomycota</taxon>
        <taxon>Pezizomycotina</taxon>
        <taxon>Eurotiomycetes</taxon>
        <taxon>Chaetothyriomycetidae</taxon>
        <taxon>Chaetothyriales</taxon>
        <taxon>Herpotrichiellaceae</taxon>
        <taxon>Exophiala</taxon>
    </lineage>
</organism>
<reference evidence="2" key="1">
    <citation type="submission" date="2023-01" db="EMBL/GenBank/DDBJ databases">
        <title>Exophiala dermititidis isolated from Cystic Fibrosis Patient.</title>
        <authorList>
            <person name="Kurbessoian T."/>
            <person name="Crocker A."/>
            <person name="Murante D."/>
            <person name="Hogan D.A."/>
            <person name="Stajich J.E."/>
        </authorList>
    </citation>
    <scope>NUCLEOTIDE SEQUENCE</scope>
    <source>
        <strain evidence="2">Ex8</strain>
    </source>
</reference>
<comment type="caution">
    <text evidence="2">The sequence shown here is derived from an EMBL/GenBank/DDBJ whole genome shotgun (WGS) entry which is preliminary data.</text>
</comment>
<evidence type="ECO:0000256" key="1">
    <source>
        <dbReference type="SAM" id="MobiDB-lite"/>
    </source>
</evidence>
<dbReference type="AlphaFoldDB" id="A0AAN6EYL9"/>
<evidence type="ECO:0000313" key="2">
    <source>
        <dbReference type="EMBL" id="KAJ8993997.1"/>
    </source>
</evidence>
<proteinExistence type="predicted"/>
<evidence type="ECO:0000313" key="3">
    <source>
        <dbReference type="Proteomes" id="UP001161757"/>
    </source>
</evidence>
<name>A0AAN6EYL9_EXODE</name>